<evidence type="ECO:0000256" key="1">
    <source>
        <dbReference type="SAM" id="MobiDB-lite"/>
    </source>
</evidence>
<dbReference type="Proteomes" id="UP000008366">
    <property type="component" value="Unassembled WGS sequence"/>
</dbReference>
<name>K6WSA9_9MICO</name>
<feature type="compositionally biased region" description="Low complexity" evidence="1">
    <location>
        <begin position="71"/>
        <end position="87"/>
    </location>
</feature>
<comment type="caution">
    <text evidence="2">The sequence shown here is derived from an EMBL/GenBank/DDBJ whole genome shotgun (WGS) entry which is preliminary data.</text>
</comment>
<dbReference type="STRING" id="1184609.KILIM_015_00470"/>
<feature type="compositionally biased region" description="Basic and acidic residues" evidence="1">
    <location>
        <begin position="61"/>
        <end position="70"/>
    </location>
</feature>
<dbReference type="RefSeq" id="WP_006591519.1">
    <property type="nucleotide sequence ID" value="NZ_BAHD01000015.1"/>
</dbReference>
<sequence length="163" mass="15674">MLTKKNLALGATALAAAGAIVGGGAAISNASNQGSGGAGYGYGGPGGYTATDGPGCQTGRGGDRGSHAHTEVTGAEATKVTEAVTAKDSTVTVESVRKDPDGSYDVLGTKDGQRVMVEVSADLATIEVRTGGPGGPRGDGQGRGGDGGHRGNSTTTPTASPSA</sequence>
<gene>
    <name evidence="2" type="ORF">KILIM_015_00470</name>
</gene>
<protein>
    <recommendedName>
        <fullName evidence="4">PepSY domain-containing protein</fullName>
    </recommendedName>
</protein>
<evidence type="ECO:0008006" key="4">
    <source>
        <dbReference type="Google" id="ProtNLM"/>
    </source>
</evidence>
<keyword evidence="3" id="KW-1185">Reference proteome</keyword>
<evidence type="ECO:0000313" key="3">
    <source>
        <dbReference type="Proteomes" id="UP000008366"/>
    </source>
</evidence>
<dbReference type="AlphaFoldDB" id="K6WSA9"/>
<feature type="compositionally biased region" description="Low complexity" evidence="1">
    <location>
        <begin position="151"/>
        <end position="163"/>
    </location>
</feature>
<feature type="region of interest" description="Disordered" evidence="1">
    <location>
        <begin position="126"/>
        <end position="163"/>
    </location>
</feature>
<feature type="region of interest" description="Disordered" evidence="1">
    <location>
        <begin position="53"/>
        <end position="109"/>
    </location>
</feature>
<dbReference type="eggNOG" id="ENOG502ZR5J">
    <property type="taxonomic scope" value="Bacteria"/>
</dbReference>
<accession>K6WSA9</accession>
<dbReference type="OrthoDB" id="4872281at2"/>
<evidence type="ECO:0000313" key="2">
    <source>
        <dbReference type="EMBL" id="GAB94987.1"/>
    </source>
</evidence>
<dbReference type="Gene3D" id="3.30.505.20">
    <property type="match status" value="1"/>
</dbReference>
<dbReference type="EMBL" id="BAHD01000015">
    <property type="protein sequence ID" value="GAB94987.1"/>
    <property type="molecule type" value="Genomic_DNA"/>
</dbReference>
<proteinExistence type="predicted"/>
<organism evidence="2 3">
    <name type="scientific">Kineosphaera limosa NBRC 100340</name>
    <dbReference type="NCBI Taxonomy" id="1184609"/>
    <lineage>
        <taxon>Bacteria</taxon>
        <taxon>Bacillati</taxon>
        <taxon>Actinomycetota</taxon>
        <taxon>Actinomycetes</taxon>
        <taxon>Micrococcales</taxon>
        <taxon>Dermatophilaceae</taxon>
        <taxon>Kineosphaera</taxon>
    </lineage>
</organism>
<feature type="compositionally biased region" description="Gly residues" evidence="1">
    <location>
        <begin position="131"/>
        <end position="145"/>
    </location>
</feature>
<reference evidence="2 3" key="1">
    <citation type="submission" date="2012-08" db="EMBL/GenBank/DDBJ databases">
        <title>Whole genome shotgun sequence of Kineosphaera limosa NBRC 100340.</title>
        <authorList>
            <person name="Yoshida I."/>
            <person name="Isaki S."/>
            <person name="Hosoyama A."/>
            <person name="Tsuchikane K."/>
            <person name="Katsumata H."/>
            <person name="Ando Y."/>
            <person name="Ohji S."/>
            <person name="Hamada M."/>
            <person name="Tamura T."/>
            <person name="Yamazoe A."/>
            <person name="Yamazaki S."/>
            <person name="Fujita N."/>
        </authorList>
    </citation>
    <scope>NUCLEOTIDE SEQUENCE [LARGE SCALE GENOMIC DNA]</scope>
    <source>
        <strain evidence="2 3">NBRC 100340</strain>
    </source>
</reference>